<keyword evidence="2 4" id="KW-0808">Transferase</keyword>
<dbReference type="CDD" id="cd02440">
    <property type="entry name" value="AdoMet_MTases"/>
    <property type="match status" value="1"/>
</dbReference>
<protein>
    <submittedName>
        <fullName evidence="4">Class I SAM-dependent methyltransferase</fullName>
    </submittedName>
</protein>
<dbReference type="Pfam" id="PF13489">
    <property type="entry name" value="Methyltransf_23"/>
    <property type="match status" value="1"/>
</dbReference>
<proteinExistence type="predicted"/>
<evidence type="ECO:0000313" key="4">
    <source>
        <dbReference type="EMBL" id="HGS05039.1"/>
    </source>
</evidence>
<accession>A0A7V4LCR5</accession>
<dbReference type="AlphaFoldDB" id="A0A7V4LCR5"/>
<keyword evidence="3" id="KW-0949">S-adenosyl-L-methionine</keyword>
<dbReference type="PANTHER" id="PTHR43464">
    <property type="entry name" value="METHYLTRANSFERASE"/>
    <property type="match status" value="1"/>
</dbReference>
<evidence type="ECO:0000256" key="3">
    <source>
        <dbReference type="ARBA" id="ARBA00022691"/>
    </source>
</evidence>
<dbReference type="EMBL" id="DSXI01000282">
    <property type="protein sequence ID" value="HGS05039.1"/>
    <property type="molecule type" value="Genomic_DNA"/>
</dbReference>
<dbReference type="GO" id="GO:0032259">
    <property type="term" value="P:methylation"/>
    <property type="evidence" value="ECO:0007669"/>
    <property type="project" value="UniProtKB-KW"/>
</dbReference>
<gene>
    <name evidence="4" type="ORF">ENT08_04760</name>
</gene>
<keyword evidence="1 4" id="KW-0489">Methyltransferase</keyword>
<dbReference type="Gene3D" id="3.40.50.150">
    <property type="entry name" value="Vaccinia Virus protein VP39"/>
    <property type="match status" value="1"/>
</dbReference>
<evidence type="ECO:0000256" key="1">
    <source>
        <dbReference type="ARBA" id="ARBA00022603"/>
    </source>
</evidence>
<name>A0A7V4LCR5_9BACT</name>
<reference evidence="4" key="1">
    <citation type="journal article" date="2020" name="mSystems">
        <title>Genome- and Community-Level Interaction Insights into Carbon Utilization and Element Cycling Functions of Hydrothermarchaeota in Hydrothermal Sediment.</title>
        <authorList>
            <person name="Zhou Z."/>
            <person name="Liu Y."/>
            <person name="Xu W."/>
            <person name="Pan J."/>
            <person name="Luo Z.H."/>
            <person name="Li M."/>
        </authorList>
    </citation>
    <scope>NUCLEOTIDE SEQUENCE [LARGE SCALE GENOMIC DNA]</scope>
    <source>
        <strain evidence="4">SpSt-548</strain>
    </source>
</reference>
<comment type="caution">
    <text evidence="4">The sequence shown here is derived from an EMBL/GenBank/DDBJ whole genome shotgun (WGS) entry which is preliminary data.</text>
</comment>
<dbReference type="InterPro" id="IPR029063">
    <property type="entry name" value="SAM-dependent_MTases_sf"/>
</dbReference>
<dbReference type="SUPFAM" id="SSF53335">
    <property type="entry name" value="S-adenosyl-L-methionine-dependent methyltransferases"/>
    <property type="match status" value="1"/>
</dbReference>
<sequence>MSLQEETAMDMAGEQFWTEFWRQKSLPPSIRLNGFGPRAWFYQDFHRLWRKHLPPPGNPPLRLLELGCAQSRWLPYFAREWGYQVAGLDYSELGCAQSRALLAREGVAAEVFHMDMFQPAPPLLQAFDLVLSNGVVEHFADTAATLARMAAFLKPGGLLLTIVPNFTGWLGRLQALVNQEFLKIHVPLARRSLAQAHRDAGLAVRACDYLAFLHFSVVNPGDRWRDWRRTWFYKGMKLATGVAGTLKRLWPFFPLDRRTAGFVVCIAVKPPRDTMGG</sequence>
<organism evidence="4">
    <name type="scientific">Desulfobacca acetoxidans</name>
    <dbReference type="NCBI Taxonomy" id="60893"/>
    <lineage>
        <taxon>Bacteria</taxon>
        <taxon>Pseudomonadati</taxon>
        <taxon>Thermodesulfobacteriota</taxon>
        <taxon>Desulfobaccia</taxon>
        <taxon>Desulfobaccales</taxon>
        <taxon>Desulfobaccaceae</taxon>
        <taxon>Desulfobacca</taxon>
    </lineage>
</organism>
<dbReference type="GO" id="GO:0008168">
    <property type="term" value="F:methyltransferase activity"/>
    <property type="evidence" value="ECO:0007669"/>
    <property type="project" value="UniProtKB-KW"/>
</dbReference>
<dbReference type="PANTHER" id="PTHR43464:SF19">
    <property type="entry name" value="UBIQUINONE BIOSYNTHESIS O-METHYLTRANSFERASE, MITOCHONDRIAL"/>
    <property type="match status" value="1"/>
</dbReference>
<evidence type="ECO:0000256" key="2">
    <source>
        <dbReference type="ARBA" id="ARBA00022679"/>
    </source>
</evidence>